<dbReference type="OMA" id="HCNESIL"/>
<dbReference type="PROSITE" id="PS50969">
    <property type="entry name" value="FCP1"/>
    <property type="match status" value="1"/>
</dbReference>
<reference evidence="3" key="1">
    <citation type="submission" date="2021-01" db="EMBL/GenBank/DDBJ databases">
        <authorList>
            <consortium name="Genoscope - CEA"/>
            <person name="William W."/>
        </authorList>
    </citation>
    <scope>NUCLEOTIDE SEQUENCE</scope>
</reference>
<dbReference type="AlphaFoldDB" id="A0A8S1UPG1"/>
<feature type="region of interest" description="Disordered" evidence="1">
    <location>
        <begin position="123"/>
        <end position="149"/>
    </location>
</feature>
<feature type="domain" description="FCP1 homology" evidence="2">
    <location>
        <begin position="271"/>
        <end position="432"/>
    </location>
</feature>
<dbReference type="EMBL" id="CAJJDP010000047">
    <property type="protein sequence ID" value="CAD8165619.1"/>
    <property type="molecule type" value="Genomic_DNA"/>
</dbReference>
<organism evidence="3 4">
    <name type="scientific">Paramecium octaurelia</name>
    <dbReference type="NCBI Taxonomy" id="43137"/>
    <lineage>
        <taxon>Eukaryota</taxon>
        <taxon>Sar</taxon>
        <taxon>Alveolata</taxon>
        <taxon>Ciliophora</taxon>
        <taxon>Intramacronucleata</taxon>
        <taxon>Oligohymenophorea</taxon>
        <taxon>Peniculida</taxon>
        <taxon>Parameciidae</taxon>
        <taxon>Paramecium</taxon>
    </lineage>
</organism>
<evidence type="ECO:0000259" key="2">
    <source>
        <dbReference type="PROSITE" id="PS50969"/>
    </source>
</evidence>
<dbReference type="GO" id="GO:0016791">
    <property type="term" value="F:phosphatase activity"/>
    <property type="evidence" value="ECO:0007669"/>
    <property type="project" value="InterPro"/>
</dbReference>
<dbReference type="OrthoDB" id="277011at2759"/>
<dbReference type="InterPro" id="IPR050365">
    <property type="entry name" value="TIM50"/>
</dbReference>
<gene>
    <name evidence="3" type="ORF">POCTA_138.1.T0470035</name>
</gene>
<name>A0A8S1UPG1_PAROT</name>
<dbReference type="PANTHER" id="PTHR12210">
    <property type="entry name" value="DULLARD PROTEIN PHOSPHATASE"/>
    <property type="match status" value="1"/>
</dbReference>
<dbReference type="Pfam" id="PF03031">
    <property type="entry name" value="NIF"/>
    <property type="match status" value="1"/>
</dbReference>
<accession>A0A8S1UPG1</accession>
<evidence type="ECO:0000313" key="3">
    <source>
        <dbReference type="EMBL" id="CAD8165619.1"/>
    </source>
</evidence>
<protein>
    <recommendedName>
        <fullName evidence="2">FCP1 homology domain-containing protein</fullName>
    </recommendedName>
</protein>
<dbReference type="InterPro" id="IPR011948">
    <property type="entry name" value="Dullard_phosphatase"/>
</dbReference>
<evidence type="ECO:0000256" key="1">
    <source>
        <dbReference type="SAM" id="MobiDB-lite"/>
    </source>
</evidence>
<feature type="compositionally biased region" description="Polar residues" evidence="1">
    <location>
        <begin position="123"/>
        <end position="145"/>
    </location>
</feature>
<sequence length="471" mass="54969">MKPKPKIETNNTIDQLSRTTQNLNSYQQDLLNSVRSINSKSNSNPSIFGKEVLKQKYTQDSPFKRKQYKNMEIATALQKQNQIILSKYYKPQNNSSKSQQTLLLNHLVAKINPSNEINMFKQSQPSSIDSRPLTSQINQTNSAQNRRQESIGLKYQNIYDGIYQKPKKVHSHQISPVHSRQLSLQQSQSITNRVQKYFESIKFNKEDVQFQYYLGKIKQVFTQPRKDDYFSSLYREHFFQTYQGIYAASHLRIADPNDFKKKAIKIKRKEQHTDKISVIFDLDETLVHCNESILQKSDFLLNIKMSPNLVVKAGVNIRPGAIELLESLVEHFEIIVFTASHQCYAKQVLDYLDPENKLISHRLFRDSCSQTTGTMYTKDLRIFDRPLSQIVLVDNASYNYAWQLDNGIPIVPFYDNKDDRELWGLQTYLMGMRGVSDVREYNRNKLKLNQFYDASSAACVFEKLFQQKMEI</sequence>
<dbReference type="InterPro" id="IPR004274">
    <property type="entry name" value="FCP1_dom"/>
</dbReference>
<dbReference type="Proteomes" id="UP000683925">
    <property type="component" value="Unassembled WGS sequence"/>
</dbReference>
<dbReference type="SMART" id="SM00577">
    <property type="entry name" value="CPDc"/>
    <property type="match status" value="1"/>
</dbReference>
<comment type="caution">
    <text evidence="3">The sequence shown here is derived from an EMBL/GenBank/DDBJ whole genome shotgun (WGS) entry which is preliminary data.</text>
</comment>
<dbReference type="FunFam" id="3.40.50.1000:FF:000121">
    <property type="entry name" value="Uncharacterized protein"/>
    <property type="match status" value="1"/>
</dbReference>
<keyword evidence="4" id="KW-1185">Reference proteome</keyword>
<dbReference type="NCBIfam" id="TIGR02251">
    <property type="entry name" value="HIF-SF_euk"/>
    <property type="match status" value="1"/>
</dbReference>
<proteinExistence type="predicted"/>
<dbReference type="CDD" id="cd07521">
    <property type="entry name" value="HAD_FCP1-like"/>
    <property type="match status" value="1"/>
</dbReference>
<evidence type="ECO:0000313" key="4">
    <source>
        <dbReference type="Proteomes" id="UP000683925"/>
    </source>
</evidence>